<dbReference type="Pfam" id="PF13884">
    <property type="entry name" value="Peptidase_S74"/>
    <property type="match status" value="1"/>
</dbReference>
<evidence type="ECO:0000313" key="3">
    <source>
        <dbReference type="Proteomes" id="UP000287394"/>
    </source>
</evidence>
<feature type="region of interest" description="Disordered" evidence="1">
    <location>
        <begin position="1"/>
        <end position="22"/>
    </location>
</feature>
<gene>
    <name evidence="2" type="ORF">CCAX7_27030</name>
</gene>
<keyword evidence="3" id="KW-1185">Reference proteome</keyword>
<dbReference type="KEGG" id="ccot:CCAX7_27030"/>
<accession>A0A402CTR0</accession>
<organism evidence="2 3">
    <name type="scientific">Capsulimonas corticalis</name>
    <dbReference type="NCBI Taxonomy" id="2219043"/>
    <lineage>
        <taxon>Bacteria</taxon>
        <taxon>Bacillati</taxon>
        <taxon>Armatimonadota</taxon>
        <taxon>Armatimonadia</taxon>
        <taxon>Capsulimonadales</taxon>
        <taxon>Capsulimonadaceae</taxon>
        <taxon>Capsulimonas</taxon>
    </lineage>
</organism>
<reference evidence="2 3" key="1">
    <citation type="journal article" date="2019" name="Int. J. Syst. Evol. Microbiol.">
        <title>Capsulimonas corticalis gen. nov., sp. nov., an aerobic capsulated bacterium, of a novel bacterial order, Capsulimonadales ord. nov., of the class Armatimonadia of the phylum Armatimonadetes.</title>
        <authorList>
            <person name="Li J."/>
            <person name="Kudo C."/>
            <person name="Tonouchi A."/>
        </authorList>
    </citation>
    <scope>NUCLEOTIDE SEQUENCE [LARGE SCALE GENOMIC DNA]</scope>
    <source>
        <strain evidence="2 3">AX-7</strain>
    </source>
</reference>
<proteinExistence type="predicted"/>
<dbReference type="PROSITE" id="PS51688">
    <property type="entry name" value="ICA"/>
    <property type="match status" value="1"/>
</dbReference>
<feature type="compositionally biased region" description="Basic and acidic residues" evidence="1">
    <location>
        <begin position="10"/>
        <end position="22"/>
    </location>
</feature>
<dbReference type="Proteomes" id="UP000287394">
    <property type="component" value="Chromosome"/>
</dbReference>
<sequence>MTDTPQDFTSRAEDQEPAKKAYETPELTVHGTIANITEFIGPNSGDGIIGSQVIISDRSMKQDFATVDAHDVLARLVSIPVASWSYHFQNPAIRHIGPMAQDFAAAFGVGENDKHINMVDANGVTIAAIQALYDLVQQRDEQIGELRREIDMLKRKMIQ</sequence>
<evidence type="ECO:0000313" key="2">
    <source>
        <dbReference type="EMBL" id="BDI30652.1"/>
    </source>
</evidence>
<evidence type="ECO:0000256" key="1">
    <source>
        <dbReference type="SAM" id="MobiDB-lite"/>
    </source>
</evidence>
<dbReference type="AlphaFoldDB" id="A0A402CTR0"/>
<name>A0A402CTR0_9BACT</name>
<protein>
    <submittedName>
        <fullName evidence="2">Uncharacterized protein</fullName>
    </submittedName>
</protein>
<dbReference type="RefSeq" id="WP_218025551.1">
    <property type="nucleotide sequence ID" value="NZ_AP025739.1"/>
</dbReference>
<dbReference type="EMBL" id="AP025739">
    <property type="protein sequence ID" value="BDI30652.1"/>
    <property type="molecule type" value="Genomic_DNA"/>
</dbReference>
<dbReference type="InterPro" id="IPR030392">
    <property type="entry name" value="S74_ICA"/>
</dbReference>